<dbReference type="HOGENOM" id="CLU_2665047_0_0_0"/>
<dbReference type="EMBL" id="CP003382">
    <property type="protein sequence ID" value="AFZ67126.1"/>
    <property type="molecule type" value="Genomic_DNA"/>
</dbReference>
<dbReference type="KEGG" id="dpd:Deipe_1585"/>
<proteinExistence type="predicted"/>
<dbReference type="Proteomes" id="UP000010467">
    <property type="component" value="Chromosome"/>
</dbReference>
<evidence type="ECO:0000313" key="2">
    <source>
        <dbReference type="Proteomes" id="UP000010467"/>
    </source>
</evidence>
<evidence type="ECO:0000313" key="1">
    <source>
        <dbReference type="EMBL" id="AFZ67126.1"/>
    </source>
</evidence>
<accession>K9ZZX2</accession>
<dbReference type="AlphaFoldDB" id="K9ZZX2"/>
<sequence length="75" mass="8732">MSSQEANSEERLLIRWVSLEELEELLRLRADLRSVGEGYSFTIIARDLPEYAVLQARLGQLRSPHAQRRPRNENP</sequence>
<protein>
    <submittedName>
        <fullName evidence="1">Uncharacterized protein</fullName>
    </submittedName>
</protein>
<keyword evidence="2" id="KW-1185">Reference proteome</keyword>
<name>K9ZZX2_DEIPD</name>
<organism evidence="1 2">
    <name type="scientific">Deinococcus peraridilitoris (strain DSM 19664 / LMG 22246 / CIP 109416 / KR-200)</name>
    <dbReference type="NCBI Taxonomy" id="937777"/>
    <lineage>
        <taxon>Bacteria</taxon>
        <taxon>Thermotogati</taxon>
        <taxon>Deinococcota</taxon>
        <taxon>Deinococci</taxon>
        <taxon>Deinococcales</taxon>
        <taxon>Deinococcaceae</taxon>
        <taxon>Deinococcus</taxon>
    </lineage>
</organism>
<reference evidence="2" key="1">
    <citation type="submission" date="2012-03" db="EMBL/GenBank/DDBJ databases">
        <title>Complete sequence of chromosome of Deinococcus peraridilitoris DSM 19664.</title>
        <authorList>
            <person name="Lucas S."/>
            <person name="Copeland A."/>
            <person name="Lapidus A."/>
            <person name="Glavina del Rio T."/>
            <person name="Dalin E."/>
            <person name="Tice H."/>
            <person name="Bruce D."/>
            <person name="Goodwin L."/>
            <person name="Pitluck S."/>
            <person name="Peters L."/>
            <person name="Mikhailova N."/>
            <person name="Lu M."/>
            <person name="Kyrpides N."/>
            <person name="Mavromatis K."/>
            <person name="Ivanova N."/>
            <person name="Brettin T."/>
            <person name="Detter J.C."/>
            <person name="Han C."/>
            <person name="Larimer F."/>
            <person name="Land M."/>
            <person name="Hauser L."/>
            <person name="Markowitz V."/>
            <person name="Cheng J.-F."/>
            <person name="Hugenholtz P."/>
            <person name="Woyke T."/>
            <person name="Wu D."/>
            <person name="Pukall R."/>
            <person name="Steenblock K."/>
            <person name="Brambilla E."/>
            <person name="Klenk H.-P."/>
            <person name="Eisen J.A."/>
        </authorList>
    </citation>
    <scope>NUCLEOTIDE SEQUENCE [LARGE SCALE GENOMIC DNA]</scope>
    <source>
        <strain evidence="2">DSM 19664 / LMG 22246 / CIP 109416 / KR-200</strain>
    </source>
</reference>
<gene>
    <name evidence="1" type="ordered locus">Deipe_1585</name>
</gene>